<protein>
    <submittedName>
        <fullName evidence="2">Uncharacterized protein</fullName>
    </submittedName>
</protein>
<comment type="caution">
    <text evidence="2">The sequence shown here is derived from an EMBL/GenBank/DDBJ whole genome shotgun (WGS) entry which is preliminary data.</text>
</comment>
<dbReference type="Proteomes" id="UP001215712">
    <property type="component" value="Unassembled WGS sequence"/>
</dbReference>
<keyword evidence="3" id="KW-1185">Reference proteome</keyword>
<evidence type="ECO:0000256" key="1">
    <source>
        <dbReference type="SAM" id="MobiDB-lite"/>
    </source>
</evidence>
<name>A0AAD6MTK6_9EURO</name>
<reference evidence="2" key="1">
    <citation type="journal article" date="2023" name="IMA Fungus">
        <title>Comparative genomic study of the Penicillium genus elucidates a diverse pangenome and 15 lateral gene transfer events.</title>
        <authorList>
            <person name="Petersen C."/>
            <person name="Sorensen T."/>
            <person name="Nielsen M.R."/>
            <person name="Sondergaard T.E."/>
            <person name="Sorensen J.L."/>
            <person name="Fitzpatrick D.A."/>
            <person name="Frisvad J.C."/>
            <person name="Nielsen K.L."/>
        </authorList>
    </citation>
    <scope>NUCLEOTIDE SEQUENCE</scope>
    <source>
        <strain evidence="2">IBT 17514</strain>
    </source>
</reference>
<accession>A0AAD6MTK6</accession>
<sequence>MPPNNYSGVSEKDDAAARKIHQAVLSRKAKQKTPKAQPWLGFYVPSGDDIPMTTSPHDKPWLKSQSNATGGEGNASDTDAGKT</sequence>
<feature type="region of interest" description="Disordered" evidence="1">
    <location>
        <begin position="24"/>
        <end position="83"/>
    </location>
</feature>
<gene>
    <name evidence="2" type="ORF">N7493_008290</name>
</gene>
<organism evidence="2 3">
    <name type="scientific">Penicillium malachiteum</name>
    <dbReference type="NCBI Taxonomy" id="1324776"/>
    <lineage>
        <taxon>Eukaryota</taxon>
        <taxon>Fungi</taxon>
        <taxon>Dikarya</taxon>
        <taxon>Ascomycota</taxon>
        <taxon>Pezizomycotina</taxon>
        <taxon>Eurotiomycetes</taxon>
        <taxon>Eurotiomycetidae</taxon>
        <taxon>Eurotiales</taxon>
        <taxon>Aspergillaceae</taxon>
        <taxon>Penicillium</taxon>
    </lineage>
</organism>
<reference evidence="2" key="2">
    <citation type="submission" date="2023-01" db="EMBL/GenBank/DDBJ databases">
        <authorList>
            <person name="Petersen C."/>
        </authorList>
    </citation>
    <scope>NUCLEOTIDE SEQUENCE</scope>
    <source>
        <strain evidence="2">IBT 17514</strain>
    </source>
</reference>
<dbReference type="AlphaFoldDB" id="A0AAD6MTK6"/>
<evidence type="ECO:0000313" key="2">
    <source>
        <dbReference type="EMBL" id="KAJ5716379.1"/>
    </source>
</evidence>
<evidence type="ECO:0000313" key="3">
    <source>
        <dbReference type="Proteomes" id="UP001215712"/>
    </source>
</evidence>
<dbReference type="EMBL" id="JAQJAN010000012">
    <property type="protein sequence ID" value="KAJ5716379.1"/>
    <property type="molecule type" value="Genomic_DNA"/>
</dbReference>
<proteinExistence type="predicted"/>